<evidence type="ECO:0000313" key="1">
    <source>
        <dbReference type="EMBL" id="KAI6083511.1"/>
    </source>
</evidence>
<organism evidence="1 2">
    <name type="scientific">Hypoxylon rubiginosum</name>
    <dbReference type="NCBI Taxonomy" id="110542"/>
    <lineage>
        <taxon>Eukaryota</taxon>
        <taxon>Fungi</taxon>
        <taxon>Dikarya</taxon>
        <taxon>Ascomycota</taxon>
        <taxon>Pezizomycotina</taxon>
        <taxon>Sordariomycetes</taxon>
        <taxon>Xylariomycetidae</taxon>
        <taxon>Xylariales</taxon>
        <taxon>Hypoxylaceae</taxon>
        <taxon>Hypoxylon</taxon>
    </lineage>
</organism>
<reference evidence="1 2" key="1">
    <citation type="journal article" date="2022" name="New Phytol.">
        <title>Ecological generalism drives hyperdiversity of secondary metabolite gene clusters in xylarialean endophytes.</title>
        <authorList>
            <person name="Franco M.E.E."/>
            <person name="Wisecaver J.H."/>
            <person name="Arnold A.E."/>
            <person name="Ju Y.M."/>
            <person name="Slot J.C."/>
            <person name="Ahrendt S."/>
            <person name="Moore L.P."/>
            <person name="Eastman K.E."/>
            <person name="Scott K."/>
            <person name="Konkel Z."/>
            <person name="Mondo S.J."/>
            <person name="Kuo A."/>
            <person name="Hayes R.D."/>
            <person name="Haridas S."/>
            <person name="Andreopoulos B."/>
            <person name="Riley R."/>
            <person name="LaButti K."/>
            <person name="Pangilinan J."/>
            <person name="Lipzen A."/>
            <person name="Amirebrahimi M."/>
            <person name="Yan J."/>
            <person name="Adam C."/>
            <person name="Keymanesh K."/>
            <person name="Ng V."/>
            <person name="Louie K."/>
            <person name="Northen T."/>
            <person name="Drula E."/>
            <person name="Henrissat B."/>
            <person name="Hsieh H.M."/>
            <person name="Youens-Clark K."/>
            <person name="Lutzoni F."/>
            <person name="Miadlikowska J."/>
            <person name="Eastwood D.C."/>
            <person name="Hamelin R.C."/>
            <person name="Grigoriev I.V."/>
            <person name="U'Ren J.M."/>
        </authorList>
    </citation>
    <scope>NUCLEOTIDE SEQUENCE [LARGE SCALE GENOMIC DNA]</scope>
    <source>
        <strain evidence="1 2">ER1909</strain>
    </source>
</reference>
<protein>
    <submittedName>
        <fullName evidence="1">Major facilitator superfamily domain-containing protein</fullName>
    </submittedName>
</protein>
<sequence>MVLPFQSVNAMLEAKSNNAALETSISADQPQDPSVSTRLDRQPRNVPYSVYTKAEKWTLVGMVAVAGLFSPLPANIYFPAIPTLAAVFDKSIEDINLTVTIYLAMQGCSPMLWGPLSDRYGRRPLFLICLLILVGSCVGLALCPTSAFWLLLLLRAVQSGGCASMIALGAGLIGDIATGDERGGFFGWFNLGPMLAPCIGPALGGVLSEHLGWRSIFWFLTIFSAACFAMILFFLPETMRALAGNGSLSPGGLLWRPLTPIIGRASSAQCTTQEEKPSSKPTSTNPFKLLIYPDIILTLTYTGIVYAVNYTITSTISSSYTATYPYLSETLIGICYLSTGVGMVLGSTITGKLLDQDYARIKRRHCGIATSDTGDDSSSIEESKFPIEYARLRMIPVLLVVFVASVVGWGWSIQAKANISVPLVLQVILGYTSISILNATMTLMIDLIKQQSSGVIACTNLVRCSLAAILVSLIDKATQAIGYGWTYTILGGLCSLLLVCIYVEIRKGPKWRINRVKSHHTVGG</sequence>
<evidence type="ECO:0000313" key="2">
    <source>
        <dbReference type="Proteomes" id="UP001497680"/>
    </source>
</evidence>
<dbReference type="EMBL" id="MU394351">
    <property type="protein sequence ID" value="KAI6083511.1"/>
    <property type="molecule type" value="Genomic_DNA"/>
</dbReference>
<proteinExistence type="predicted"/>
<gene>
    <name evidence="1" type="ORF">F4821DRAFT_192096</name>
</gene>
<keyword evidence="2" id="KW-1185">Reference proteome</keyword>
<name>A0ACC0CT03_9PEZI</name>
<comment type="caution">
    <text evidence="1">The sequence shown here is derived from an EMBL/GenBank/DDBJ whole genome shotgun (WGS) entry which is preliminary data.</text>
</comment>
<accession>A0ACC0CT03</accession>
<dbReference type="Proteomes" id="UP001497680">
    <property type="component" value="Unassembled WGS sequence"/>
</dbReference>